<keyword evidence="3" id="KW-1185">Reference proteome</keyword>
<name>A0A9P4PHF1_9PLEO</name>
<accession>A0A9P4PHF1</accession>
<gene>
    <name evidence="2" type="ORF">P171DRAFT_485184</name>
</gene>
<proteinExistence type="predicted"/>
<evidence type="ECO:0000313" key="2">
    <source>
        <dbReference type="EMBL" id="KAF2445119.1"/>
    </source>
</evidence>
<feature type="region of interest" description="Disordered" evidence="1">
    <location>
        <begin position="29"/>
        <end position="95"/>
    </location>
</feature>
<dbReference type="AlphaFoldDB" id="A0A9P4PHF1"/>
<organism evidence="2 3">
    <name type="scientific">Karstenula rhodostoma CBS 690.94</name>
    <dbReference type="NCBI Taxonomy" id="1392251"/>
    <lineage>
        <taxon>Eukaryota</taxon>
        <taxon>Fungi</taxon>
        <taxon>Dikarya</taxon>
        <taxon>Ascomycota</taxon>
        <taxon>Pezizomycotina</taxon>
        <taxon>Dothideomycetes</taxon>
        <taxon>Pleosporomycetidae</taxon>
        <taxon>Pleosporales</taxon>
        <taxon>Massarineae</taxon>
        <taxon>Didymosphaeriaceae</taxon>
        <taxon>Karstenula</taxon>
    </lineage>
</organism>
<dbReference type="Proteomes" id="UP000799764">
    <property type="component" value="Unassembled WGS sequence"/>
</dbReference>
<reference evidence="2" key="1">
    <citation type="journal article" date="2020" name="Stud. Mycol.">
        <title>101 Dothideomycetes genomes: a test case for predicting lifestyles and emergence of pathogens.</title>
        <authorList>
            <person name="Haridas S."/>
            <person name="Albert R."/>
            <person name="Binder M."/>
            <person name="Bloem J."/>
            <person name="Labutti K."/>
            <person name="Salamov A."/>
            <person name="Andreopoulos B."/>
            <person name="Baker S."/>
            <person name="Barry K."/>
            <person name="Bills G."/>
            <person name="Bluhm B."/>
            <person name="Cannon C."/>
            <person name="Castanera R."/>
            <person name="Culley D."/>
            <person name="Daum C."/>
            <person name="Ezra D."/>
            <person name="Gonzalez J."/>
            <person name="Henrissat B."/>
            <person name="Kuo A."/>
            <person name="Liang C."/>
            <person name="Lipzen A."/>
            <person name="Lutzoni F."/>
            <person name="Magnuson J."/>
            <person name="Mondo S."/>
            <person name="Nolan M."/>
            <person name="Ohm R."/>
            <person name="Pangilinan J."/>
            <person name="Park H.-J."/>
            <person name="Ramirez L."/>
            <person name="Alfaro M."/>
            <person name="Sun H."/>
            <person name="Tritt A."/>
            <person name="Yoshinaga Y."/>
            <person name="Zwiers L.-H."/>
            <person name="Turgeon B."/>
            <person name="Goodwin S."/>
            <person name="Spatafora J."/>
            <person name="Crous P."/>
            <person name="Grigoriev I."/>
        </authorList>
    </citation>
    <scope>NUCLEOTIDE SEQUENCE</scope>
    <source>
        <strain evidence="2">CBS 690.94</strain>
    </source>
</reference>
<evidence type="ECO:0000256" key="1">
    <source>
        <dbReference type="SAM" id="MobiDB-lite"/>
    </source>
</evidence>
<comment type="caution">
    <text evidence="2">The sequence shown here is derived from an EMBL/GenBank/DDBJ whole genome shotgun (WGS) entry which is preliminary data.</text>
</comment>
<evidence type="ECO:0000313" key="3">
    <source>
        <dbReference type="Proteomes" id="UP000799764"/>
    </source>
</evidence>
<protein>
    <submittedName>
        <fullName evidence="2">Uncharacterized protein</fullName>
    </submittedName>
</protein>
<dbReference type="EMBL" id="MU001500">
    <property type="protein sequence ID" value="KAF2445119.1"/>
    <property type="molecule type" value="Genomic_DNA"/>
</dbReference>
<feature type="compositionally biased region" description="Polar residues" evidence="1">
    <location>
        <begin position="44"/>
        <end position="56"/>
    </location>
</feature>
<sequence>MVGAIVVQQMGYDDAGEKIVVDREQVVRARHVASPASSPKRFESSPSLVGNGQSATRGAHDSEQPASSPSQSERPERRPPSLPPGGTRRIDTHRRSPSWVVVGCSEVGSYLVLWLSHLTAAGAILR</sequence>